<reference evidence="1" key="1">
    <citation type="submission" date="2017-08" db="EMBL/GenBank/DDBJ databases">
        <authorList>
            <person name="Polle J.E."/>
            <person name="Barry K."/>
            <person name="Cushman J."/>
            <person name="Schmutz J."/>
            <person name="Tran D."/>
            <person name="Hathwaick L.T."/>
            <person name="Yim W.C."/>
            <person name="Jenkins J."/>
            <person name="Mckie-Krisberg Z.M."/>
            <person name="Prochnik S."/>
            <person name="Lindquist E."/>
            <person name="Dockter R.B."/>
            <person name="Adam C."/>
            <person name="Molina H."/>
            <person name="Bunkerborg J."/>
            <person name="Jin E."/>
            <person name="Buchheim M."/>
            <person name="Magnuson J."/>
        </authorList>
    </citation>
    <scope>NUCLEOTIDE SEQUENCE</scope>
    <source>
        <strain evidence="1">CCAP 19/18</strain>
    </source>
</reference>
<dbReference type="Proteomes" id="UP000815325">
    <property type="component" value="Unassembled WGS sequence"/>
</dbReference>
<dbReference type="EMBL" id="MU071100">
    <property type="protein sequence ID" value="KAF5826270.1"/>
    <property type="molecule type" value="Genomic_DNA"/>
</dbReference>
<sequence>MAERPVPINEDEELADDAAVRIAVAAAAGTGMPPQASPGPALSLAQLTAGFSPTLRR</sequence>
<evidence type="ECO:0000313" key="2">
    <source>
        <dbReference type="Proteomes" id="UP000815325"/>
    </source>
</evidence>
<gene>
    <name evidence="1" type="ORF">DUNSADRAFT_3817</name>
</gene>
<accession>A0ABQ7FV50</accession>
<organism evidence="1 2">
    <name type="scientific">Dunaliella salina</name>
    <name type="common">Green alga</name>
    <name type="synonym">Protococcus salinus</name>
    <dbReference type="NCBI Taxonomy" id="3046"/>
    <lineage>
        <taxon>Eukaryota</taxon>
        <taxon>Viridiplantae</taxon>
        <taxon>Chlorophyta</taxon>
        <taxon>core chlorophytes</taxon>
        <taxon>Chlorophyceae</taxon>
        <taxon>CS clade</taxon>
        <taxon>Chlamydomonadales</taxon>
        <taxon>Dunaliellaceae</taxon>
        <taxon>Dunaliella</taxon>
    </lineage>
</organism>
<protein>
    <submittedName>
        <fullName evidence="1">Uncharacterized protein</fullName>
    </submittedName>
</protein>
<name>A0ABQ7FV50_DUNSA</name>
<evidence type="ECO:0000313" key="1">
    <source>
        <dbReference type="EMBL" id="KAF5826270.1"/>
    </source>
</evidence>
<comment type="caution">
    <text evidence="1">The sequence shown here is derived from an EMBL/GenBank/DDBJ whole genome shotgun (WGS) entry which is preliminary data.</text>
</comment>
<keyword evidence="2" id="KW-1185">Reference proteome</keyword>
<proteinExistence type="predicted"/>